<name>A0A0F6NM53_IPOBA</name>
<accession>A0A0F6NM53</accession>
<sequence>MSGSSSSRPWFAPRYFCHSESQANLSEDINFTISAYKTLYYNAAMQYQRIWAQEILDRPNTDPDSEALKDVAEICMLKLCYHPSPFHGFPDLAREVDLLVYVYVCPSEALNVAQNGYVAVGKSAILATTIPPYRSDLSAHEVLRLHNLAWPRQRRSLVDFGGYIVIFASTLFFHLKELTATSQDGAKKSYSFYLRPQVGFRRYDVLACGNTRFSMYPGVPALSERTRPEPDVTLRL</sequence>
<dbReference type="AlphaFoldDB" id="A0A0F6NM53"/>
<evidence type="ECO:0000313" key="2">
    <source>
        <dbReference type="EMBL" id="AIM47586.1"/>
    </source>
</evidence>
<dbReference type="EMBL" id="KM052617">
    <property type="protein sequence ID" value="AIM47586.1"/>
    <property type="molecule type" value="Genomic_DNA"/>
</dbReference>
<dbReference type="InterPro" id="IPR006064">
    <property type="entry name" value="Glycosidase"/>
</dbReference>
<proteinExistence type="predicted"/>
<organism evidence="2">
    <name type="scientific">Ipomoea batatas</name>
    <name type="common">Sweet potato</name>
    <name type="synonym">Convolvulus batatas</name>
    <dbReference type="NCBI Taxonomy" id="4120"/>
    <lineage>
        <taxon>Eukaryota</taxon>
        <taxon>Viridiplantae</taxon>
        <taxon>Streptophyta</taxon>
        <taxon>Embryophyta</taxon>
        <taxon>Tracheophyta</taxon>
        <taxon>Spermatophyta</taxon>
        <taxon>Magnoliopsida</taxon>
        <taxon>eudicotyledons</taxon>
        <taxon>Gunneridae</taxon>
        <taxon>Pentapetalae</taxon>
        <taxon>asterids</taxon>
        <taxon>lamiids</taxon>
        <taxon>Solanales</taxon>
        <taxon>Convolvulaceae</taxon>
        <taxon>Ipomoeeae</taxon>
        <taxon>Ipomoea</taxon>
    </lineage>
</organism>
<protein>
    <submittedName>
        <fullName evidence="2">RolB/RolC</fullName>
    </submittedName>
</protein>
<feature type="domain" description="Cytokinin glycosidase" evidence="1">
    <location>
        <begin position="7"/>
        <end position="211"/>
    </location>
</feature>
<reference evidence="2" key="1">
    <citation type="journal article" date="2015" name="Proc. Natl. Acad. Sci. U.S.A.">
        <title>The genome of cultivated sweet potato contains Agrobacterium T-DNAs with expressed genes: An example of a naturally transgenic food crop.</title>
        <authorList>
            <person name="Kyndt T."/>
            <person name="Quispe D."/>
            <person name="Zhai H."/>
            <person name="Jarret R."/>
            <person name="Ghislain M."/>
            <person name="Liu Q."/>
            <person name="Gheysen G."/>
            <person name="Kreuze J.F."/>
        </authorList>
    </citation>
    <scope>NUCLEOTIDE SEQUENCE</scope>
</reference>
<evidence type="ECO:0000259" key="1">
    <source>
        <dbReference type="Pfam" id="PF02027"/>
    </source>
</evidence>
<dbReference type="Pfam" id="PF02027">
    <property type="entry name" value="RolB_RolC"/>
    <property type="match status" value="1"/>
</dbReference>